<dbReference type="NCBIfam" id="NF004846">
    <property type="entry name" value="PRK06197.1"/>
    <property type="match status" value="1"/>
</dbReference>
<keyword evidence="1" id="KW-0560">Oxidoreductase</keyword>
<dbReference type="PANTHER" id="PTHR43157">
    <property type="entry name" value="PHOSPHATIDYLINOSITOL-GLYCAN BIOSYNTHESIS CLASS F PROTEIN-RELATED"/>
    <property type="match status" value="1"/>
</dbReference>
<organism evidence="2 3">
    <name type="scientific">Microtetraspora malaysiensis</name>
    <dbReference type="NCBI Taxonomy" id="161358"/>
    <lineage>
        <taxon>Bacteria</taxon>
        <taxon>Bacillati</taxon>
        <taxon>Actinomycetota</taxon>
        <taxon>Actinomycetes</taxon>
        <taxon>Streptosporangiales</taxon>
        <taxon>Streptosporangiaceae</taxon>
        <taxon>Microtetraspora</taxon>
    </lineage>
</organism>
<comment type="caution">
    <text evidence="2">The sequence shown here is derived from an EMBL/GenBank/DDBJ whole genome shotgun (WGS) entry which is preliminary data.</text>
</comment>
<evidence type="ECO:0000313" key="3">
    <source>
        <dbReference type="Proteomes" id="UP001602013"/>
    </source>
</evidence>
<evidence type="ECO:0000313" key="2">
    <source>
        <dbReference type="EMBL" id="MFF3666707.1"/>
    </source>
</evidence>
<reference evidence="2 3" key="1">
    <citation type="submission" date="2024-10" db="EMBL/GenBank/DDBJ databases">
        <title>The Natural Products Discovery Center: Release of the First 8490 Sequenced Strains for Exploring Actinobacteria Biosynthetic Diversity.</title>
        <authorList>
            <person name="Kalkreuter E."/>
            <person name="Kautsar S.A."/>
            <person name="Yang D."/>
            <person name="Bader C.D."/>
            <person name="Teijaro C.N."/>
            <person name="Fluegel L."/>
            <person name="Davis C.M."/>
            <person name="Simpson J.R."/>
            <person name="Lauterbach L."/>
            <person name="Steele A.D."/>
            <person name="Gui C."/>
            <person name="Meng S."/>
            <person name="Li G."/>
            <person name="Viehrig K."/>
            <person name="Ye F."/>
            <person name="Su P."/>
            <person name="Kiefer A.F."/>
            <person name="Nichols A."/>
            <person name="Cepeda A.J."/>
            <person name="Yan W."/>
            <person name="Fan B."/>
            <person name="Jiang Y."/>
            <person name="Adhikari A."/>
            <person name="Zheng C.-J."/>
            <person name="Schuster L."/>
            <person name="Cowan T.M."/>
            <person name="Smanski M.J."/>
            <person name="Chevrette M.G."/>
            <person name="De Carvalho L.P.S."/>
            <person name="Shen B."/>
        </authorList>
    </citation>
    <scope>NUCLEOTIDE SEQUENCE [LARGE SCALE GENOMIC DNA]</scope>
    <source>
        <strain evidence="2 3">NPDC002173</strain>
    </source>
</reference>
<accession>A0ABW6SRE1</accession>
<sequence length="304" mass="32213">MWSVDDIPDLTGRTAVVTGANSGIGLPTALELARHGARVIVASRDPDRGRAAVGQILERAPGAHTEFERLDLADLGSVRAFADAIGSRLDGLDLLVNNAGVGMIPRSTTADGFESQLGTNHFGHFALTGLLMPLLLARTRPRVVTVASDAHKMGRLDFDDLELRRGYGRMSAYGRSKLANLLFAFELQRRAGSRLLSVATHPGATATDIVKLGPLSGVLKALLRVAMQPPEAGALPSLYAATSPEIRGGEFLGPKLKPPATSAAARDEALARRLWTVSEELTGVQFPDLAAYPRPRGAAEQAAE</sequence>
<dbReference type="EMBL" id="JBIASD010000007">
    <property type="protein sequence ID" value="MFF3666707.1"/>
    <property type="molecule type" value="Genomic_DNA"/>
</dbReference>
<name>A0ABW6SRE1_9ACTN</name>
<gene>
    <name evidence="2" type="ORF">ACFYXI_14005</name>
</gene>
<evidence type="ECO:0000256" key="1">
    <source>
        <dbReference type="ARBA" id="ARBA00023002"/>
    </source>
</evidence>
<proteinExistence type="predicted"/>
<dbReference type="Pfam" id="PF00106">
    <property type="entry name" value="adh_short"/>
    <property type="match status" value="1"/>
</dbReference>
<dbReference type="PRINTS" id="PR00081">
    <property type="entry name" value="GDHRDH"/>
</dbReference>
<dbReference type="Gene3D" id="3.40.50.720">
    <property type="entry name" value="NAD(P)-binding Rossmann-like Domain"/>
    <property type="match status" value="1"/>
</dbReference>
<dbReference type="Proteomes" id="UP001602013">
    <property type="component" value="Unassembled WGS sequence"/>
</dbReference>
<protein>
    <submittedName>
        <fullName evidence="2">Oxidoreductase</fullName>
    </submittedName>
</protein>
<dbReference type="InterPro" id="IPR036291">
    <property type="entry name" value="NAD(P)-bd_dom_sf"/>
</dbReference>
<keyword evidence="3" id="KW-1185">Reference proteome</keyword>
<dbReference type="RefSeq" id="WP_387411330.1">
    <property type="nucleotide sequence ID" value="NZ_JBIASD010000007.1"/>
</dbReference>
<dbReference type="InterPro" id="IPR002347">
    <property type="entry name" value="SDR_fam"/>
</dbReference>
<dbReference type="SUPFAM" id="SSF51735">
    <property type="entry name" value="NAD(P)-binding Rossmann-fold domains"/>
    <property type="match status" value="1"/>
</dbReference>
<dbReference type="CDD" id="cd05327">
    <property type="entry name" value="retinol-DH_like_SDR_c_like"/>
    <property type="match status" value="1"/>
</dbReference>
<dbReference type="PANTHER" id="PTHR43157:SF31">
    <property type="entry name" value="PHOSPHATIDYLINOSITOL-GLYCAN BIOSYNTHESIS CLASS F PROTEIN"/>
    <property type="match status" value="1"/>
</dbReference>